<dbReference type="EMBL" id="MCGO01000006">
    <property type="protein sequence ID" value="ORY50810.1"/>
    <property type="molecule type" value="Genomic_DNA"/>
</dbReference>
<evidence type="ECO:0000256" key="3">
    <source>
        <dbReference type="PROSITE-ProRule" id="PRU00489"/>
    </source>
</evidence>
<dbReference type="InterPro" id="IPR045123">
    <property type="entry name" value="METTL14-like"/>
</dbReference>
<name>A0A1Y2CUS6_9FUNG</name>
<evidence type="ECO:0000256" key="2">
    <source>
        <dbReference type="ARBA" id="ARBA00023242"/>
    </source>
</evidence>
<evidence type="ECO:0000313" key="4">
    <source>
        <dbReference type="EMBL" id="ORY50810.1"/>
    </source>
</evidence>
<dbReference type="Pfam" id="PF05063">
    <property type="entry name" value="MT-A70"/>
    <property type="match status" value="1"/>
</dbReference>
<dbReference type="PANTHER" id="PTHR13107:SF0">
    <property type="entry name" value="N6-ADENOSINE-METHYLTRANSFERASE NON-CATALYTIC SUBUNIT"/>
    <property type="match status" value="1"/>
</dbReference>
<dbReference type="PROSITE" id="PS51143">
    <property type="entry name" value="MT_A70"/>
    <property type="match status" value="1"/>
</dbReference>
<keyword evidence="2" id="KW-0539">Nucleus</keyword>
<dbReference type="InterPro" id="IPR029063">
    <property type="entry name" value="SAM-dependent_MTases_sf"/>
</dbReference>
<dbReference type="InterPro" id="IPR007757">
    <property type="entry name" value="MT-A70-like"/>
</dbReference>
<dbReference type="AlphaFoldDB" id="A0A1Y2CUS6"/>
<dbReference type="OrthoDB" id="14833at2759"/>
<dbReference type="STRING" id="329046.A0A1Y2CUS6"/>
<comment type="similarity">
    <text evidence="3">Belongs to the MT-A70-like family.</text>
</comment>
<sequence>MEYAARSTATYDREFKKPPPGCPADLKLLWSWDDVASMNIPDIAAPRSFIFIWIGDGEGLERGRDLLAKWGYRRAEDIVWAKTNKTWTGSYQAGPFPCLQRQKVFPRLPLSALTHV</sequence>
<dbReference type="SUPFAM" id="SSF53335">
    <property type="entry name" value="S-adenosyl-L-methionine-dependent methyltransferases"/>
    <property type="match status" value="1"/>
</dbReference>
<organism evidence="4 5">
    <name type="scientific">Rhizoclosmatium globosum</name>
    <dbReference type="NCBI Taxonomy" id="329046"/>
    <lineage>
        <taxon>Eukaryota</taxon>
        <taxon>Fungi</taxon>
        <taxon>Fungi incertae sedis</taxon>
        <taxon>Chytridiomycota</taxon>
        <taxon>Chytridiomycota incertae sedis</taxon>
        <taxon>Chytridiomycetes</taxon>
        <taxon>Chytridiales</taxon>
        <taxon>Chytriomycetaceae</taxon>
        <taxon>Rhizoclosmatium</taxon>
    </lineage>
</organism>
<dbReference type="GO" id="GO:0005634">
    <property type="term" value="C:nucleus"/>
    <property type="evidence" value="ECO:0007669"/>
    <property type="project" value="UniProtKB-SubCell"/>
</dbReference>
<protein>
    <submittedName>
        <fullName evidence="4">MT-A70-domain-containing protein</fullName>
    </submittedName>
</protein>
<comment type="caution">
    <text evidence="4">The sequence shown here is derived from an EMBL/GenBank/DDBJ whole genome shotgun (WGS) entry which is preliminary data.</text>
</comment>
<gene>
    <name evidence="4" type="ORF">BCR33DRAFT_712790</name>
</gene>
<accession>A0A1Y2CUS6</accession>
<dbReference type="Proteomes" id="UP000193642">
    <property type="component" value="Unassembled WGS sequence"/>
</dbReference>
<reference evidence="4 5" key="1">
    <citation type="submission" date="2016-07" db="EMBL/GenBank/DDBJ databases">
        <title>Pervasive Adenine N6-methylation of Active Genes in Fungi.</title>
        <authorList>
            <consortium name="DOE Joint Genome Institute"/>
            <person name="Mondo S.J."/>
            <person name="Dannebaum R.O."/>
            <person name="Kuo R.C."/>
            <person name="Labutti K."/>
            <person name="Haridas S."/>
            <person name="Kuo A."/>
            <person name="Salamov A."/>
            <person name="Ahrendt S.R."/>
            <person name="Lipzen A."/>
            <person name="Sullivan W."/>
            <person name="Andreopoulos W.B."/>
            <person name="Clum A."/>
            <person name="Lindquist E."/>
            <person name="Daum C."/>
            <person name="Ramamoorthy G.K."/>
            <person name="Gryganskyi A."/>
            <person name="Culley D."/>
            <person name="Magnuson J.K."/>
            <person name="James T.Y."/>
            <person name="O'Malley M.A."/>
            <person name="Stajich J.E."/>
            <person name="Spatafora J.W."/>
            <person name="Visel A."/>
            <person name="Grigoriev I.V."/>
        </authorList>
    </citation>
    <scope>NUCLEOTIDE SEQUENCE [LARGE SCALE GENOMIC DNA]</scope>
    <source>
        <strain evidence="4 5">JEL800</strain>
    </source>
</reference>
<comment type="subcellular location">
    <subcellularLocation>
        <location evidence="1">Nucleus</location>
    </subcellularLocation>
</comment>
<evidence type="ECO:0000313" key="5">
    <source>
        <dbReference type="Proteomes" id="UP000193642"/>
    </source>
</evidence>
<proteinExistence type="inferred from homology"/>
<evidence type="ECO:0000256" key="1">
    <source>
        <dbReference type="ARBA" id="ARBA00004123"/>
    </source>
</evidence>
<keyword evidence="5" id="KW-1185">Reference proteome</keyword>
<dbReference type="GO" id="GO:0003729">
    <property type="term" value="F:mRNA binding"/>
    <property type="evidence" value="ECO:0007669"/>
    <property type="project" value="TreeGrafter"/>
</dbReference>
<dbReference type="GO" id="GO:0036396">
    <property type="term" value="C:RNA N6-methyladenosine methyltransferase complex"/>
    <property type="evidence" value="ECO:0007669"/>
    <property type="project" value="TreeGrafter"/>
</dbReference>
<dbReference type="PANTHER" id="PTHR13107">
    <property type="entry name" value="N6-ADENOSINE-METHYLTRANSFERASE NON-CATALYTIC SUBUNIT"/>
    <property type="match status" value="1"/>
</dbReference>